<dbReference type="InterPro" id="IPR003593">
    <property type="entry name" value="AAA+_ATPase"/>
</dbReference>
<feature type="transmembrane region" description="Helical" evidence="7">
    <location>
        <begin position="242"/>
        <end position="260"/>
    </location>
</feature>
<dbReference type="EMBL" id="LWBP01000237">
    <property type="protein sequence ID" value="OQP47885.1"/>
    <property type="molecule type" value="Genomic_DNA"/>
</dbReference>
<dbReference type="InterPro" id="IPR011527">
    <property type="entry name" value="ABC1_TM_dom"/>
</dbReference>
<sequence length="555" mass="63374">MFNFIKLINPKKAISIFVLGLVSGGVSFLFLSFINLMVGIILSKQNTSSINYIIYFCILLFGFVWSRRALSYIIIKFSQQVFWKLRSEVLHTLLAANFYQITHRKGKIYASLVRDVGVLTGFSLSIINFLSALVMTVGCLVYLGMQSTPLLLMTLGVSVFGTVIYWIGVYFNNKKLKYSRELEDGFMKSLLDVLDGFREIHMNPGIGHDIYDRKIRKISNESYLNNTTALANFLNVQIIGEVLFYSLIASILFFSSYFIQESPESIVKYIFILLYLLGGINSLMLIIPQIVNVRIAANKINQLRQDLHTETFDNLKETSQLSIAEFNELDMYDISFRYAGTEESKENNNGFAVGPINFSIKKGETVFIYGGNGSGKTTLINVMLGTLKGHAGTIKYNDIIVDSKNYNNYRALFSVVFSDFYLFDELYGFDTIDKDQIDEYLELFELKDKVTFNNQSFSSNQLSTGQRKRLALITALIRFKPILVLDEWAADQDPIFRKKFYTEIIPLLKDKGYSVIAITHDDKYYHLADKLYKMENGQLSLNFTEGLAKKEVVKL</sequence>
<evidence type="ECO:0000259" key="8">
    <source>
        <dbReference type="PROSITE" id="PS50893"/>
    </source>
</evidence>
<accession>A0A1V9EPR4</accession>
<dbReference type="InterPro" id="IPR005898">
    <property type="entry name" value="Cyc_pep_transpt_SyrD/YojI"/>
</dbReference>
<feature type="transmembrane region" description="Helical" evidence="7">
    <location>
        <begin position="150"/>
        <end position="171"/>
    </location>
</feature>
<dbReference type="SUPFAM" id="SSF90123">
    <property type="entry name" value="ABC transporter transmembrane region"/>
    <property type="match status" value="1"/>
</dbReference>
<dbReference type="Gene3D" id="1.20.1560.10">
    <property type="entry name" value="ABC transporter type 1, transmembrane domain"/>
    <property type="match status" value="1"/>
</dbReference>
<dbReference type="SMART" id="SM00382">
    <property type="entry name" value="AAA"/>
    <property type="match status" value="1"/>
</dbReference>
<comment type="caution">
    <text evidence="10">The sequence shown here is derived from an EMBL/GenBank/DDBJ whole genome shotgun (WGS) entry which is preliminary data.</text>
</comment>
<evidence type="ECO:0000256" key="4">
    <source>
        <dbReference type="ARBA" id="ARBA00022840"/>
    </source>
</evidence>
<dbReference type="GO" id="GO:0005524">
    <property type="term" value="F:ATP binding"/>
    <property type="evidence" value="ECO:0007669"/>
    <property type="project" value="UniProtKB-KW"/>
</dbReference>
<dbReference type="GO" id="GO:0140359">
    <property type="term" value="F:ABC-type transporter activity"/>
    <property type="evidence" value="ECO:0007669"/>
    <property type="project" value="InterPro"/>
</dbReference>
<dbReference type="PANTHER" id="PTHR24221">
    <property type="entry name" value="ATP-BINDING CASSETTE SUB-FAMILY B"/>
    <property type="match status" value="1"/>
</dbReference>
<dbReference type="Pfam" id="PF00005">
    <property type="entry name" value="ABC_tran"/>
    <property type="match status" value="1"/>
</dbReference>
<dbReference type="GO" id="GO:0015833">
    <property type="term" value="P:peptide transport"/>
    <property type="evidence" value="ECO:0007669"/>
    <property type="project" value="InterPro"/>
</dbReference>
<evidence type="ECO:0000256" key="2">
    <source>
        <dbReference type="ARBA" id="ARBA00022692"/>
    </source>
</evidence>
<keyword evidence="3" id="KW-0547">Nucleotide-binding</keyword>
<keyword evidence="4" id="KW-0067">ATP-binding</keyword>
<comment type="subcellular location">
    <subcellularLocation>
        <location evidence="1">Cell membrane</location>
        <topology evidence="1">Multi-pass membrane protein</topology>
    </subcellularLocation>
</comment>
<evidence type="ECO:0000256" key="3">
    <source>
        <dbReference type="ARBA" id="ARBA00022741"/>
    </source>
</evidence>
<dbReference type="Gene3D" id="3.40.50.300">
    <property type="entry name" value="P-loop containing nucleotide triphosphate hydrolases"/>
    <property type="match status" value="1"/>
</dbReference>
<dbReference type="RefSeq" id="WP_081170397.1">
    <property type="nucleotide sequence ID" value="NZ_LWBP01000237.1"/>
</dbReference>
<name>A0A1V9EPR4_9BACT</name>
<dbReference type="STRING" id="550983.A4R26_31670"/>
<feature type="transmembrane region" description="Helical" evidence="7">
    <location>
        <begin position="266"/>
        <end position="287"/>
    </location>
</feature>
<dbReference type="PROSITE" id="PS50893">
    <property type="entry name" value="ABC_TRANSPORTER_2"/>
    <property type="match status" value="1"/>
</dbReference>
<evidence type="ECO:0000256" key="7">
    <source>
        <dbReference type="SAM" id="Phobius"/>
    </source>
</evidence>
<dbReference type="AlphaFoldDB" id="A0A1V9EPR4"/>
<feature type="transmembrane region" description="Helical" evidence="7">
    <location>
        <begin position="16"/>
        <end position="43"/>
    </location>
</feature>
<keyword evidence="6 7" id="KW-0472">Membrane</keyword>
<evidence type="ECO:0000313" key="11">
    <source>
        <dbReference type="Proteomes" id="UP000192276"/>
    </source>
</evidence>
<dbReference type="OrthoDB" id="846150at2"/>
<feature type="domain" description="ABC transmembrane type-1" evidence="9">
    <location>
        <begin position="16"/>
        <end position="292"/>
    </location>
</feature>
<gene>
    <name evidence="10" type="ORF">A4R26_31670</name>
</gene>
<dbReference type="GO" id="GO:0005886">
    <property type="term" value="C:plasma membrane"/>
    <property type="evidence" value="ECO:0007669"/>
    <property type="project" value="UniProtKB-SubCell"/>
</dbReference>
<evidence type="ECO:0000313" key="10">
    <source>
        <dbReference type="EMBL" id="OQP47885.1"/>
    </source>
</evidence>
<feature type="transmembrane region" description="Helical" evidence="7">
    <location>
        <begin position="116"/>
        <end position="144"/>
    </location>
</feature>
<evidence type="ECO:0000259" key="9">
    <source>
        <dbReference type="PROSITE" id="PS50929"/>
    </source>
</evidence>
<dbReference type="PROSITE" id="PS50929">
    <property type="entry name" value="ABC_TM1F"/>
    <property type="match status" value="1"/>
</dbReference>
<proteinExistence type="predicted"/>
<dbReference type="Proteomes" id="UP000192276">
    <property type="component" value="Unassembled WGS sequence"/>
</dbReference>
<dbReference type="InterPro" id="IPR003439">
    <property type="entry name" value="ABC_transporter-like_ATP-bd"/>
</dbReference>
<evidence type="ECO:0000256" key="1">
    <source>
        <dbReference type="ARBA" id="ARBA00004651"/>
    </source>
</evidence>
<evidence type="ECO:0000256" key="5">
    <source>
        <dbReference type="ARBA" id="ARBA00022989"/>
    </source>
</evidence>
<dbReference type="InterPro" id="IPR036640">
    <property type="entry name" value="ABC1_TM_sf"/>
</dbReference>
<keyword evidence="2 7" id="KW-0812">Transmembrane</keyword>
<feature type="domain" description="ABC transporter" evidence="8">
    <location>
        <begin position="329"/>
        <end position="555"/>
    </location>
</feature>
<keyword evidence="11" id="KW-1185">Reference proteome</keyword>
<keyword evidence="5 7" id="KW-1133">Transmembrane helix</keyword>
<dbReference type="GO" id="GO:1904680">
    <property type="term" value="F:peptide transmembrane transporter activity"/>
    <property type="evidence" value="ECO:0007669"/>
    <property type="project" value="InterPro"/>
</dbReference>
<dbReference type="NCBIfam" id="TIGR01194">
    <property type="entry name" value="cyc_pep_trnsptr"/>
    <property type="match status" value="1"/>
</dbReference>
<protein>
    <recommendedName>
        <fullName evidence="12">Cyclic peptide transporter</fullName>
    </recommendedName>
</protein>
<organism evidence="10 11">
    <name type="scientific">Niastella populi</name>
    <dbReference type="NCBI Taxonomy" id="550983"/>
    <lineage>
        <taxon>Bacteria</taxon>
        <taxon>Pseudomonadati</taxon>
        <taxon>Bacteroidota</taxon>
        <taxon>Chitinophagia</taxon>
        <taxon>Chitinophagales</taxon>
        <taxon>Chitinophagaceae</taxon>
        <taxon>Niastella</taxon>
    </lineage>
</organism>
<dbReference type="InterPro" id="IPR039421">
    <property type="entry name" value="Type_1_exporter"/>
</dbReference>
<reference evidence="11" key="1">
    <citation type="submission" date="2016-04" db="EMBL/GenBank/DDBJ databases">
        <authorList>
            <person name="Chen L."/>
            <person name="Zhuang W."/>
            <person name="Wang G."/>
        </authorList>
    </citation>
    <scope>NUCLEOTIDE SEQUENCE [LARGE SCALE GENOMIC DNA]</scope>
    <source>
        <strain evidence="11">208</strain>
    </source>
</reference>
<feature type="transmembrane region" description="Helical" evidence="7">
    <location>
        <begin position="49"/>
        <end position="66"/>
    </location>
</feature>
<evidence type="ECO:0008006" key="12">
    <source>
        <dbReference type="Google" id="ProtNLM"/>
    </source>
</evidence>
<dbReference type="SUPFAM" id="SSF52540">
    <property type="entry name" value="P-loop containing nucleoside triphosphate hydrolases"/>
    <property type="match status" value="1"/>
</dbReference>
<evidence type="ECO:0000256" key="6">
    <source>
        <dbReference type="ARBA" id="ARBA00023136"/>
    </source>
</evidence>
<dbReference type="PANTHER" id="PTHR24221:SF654">
    <property type="entry name" value="ATP-BINDING CASSETTE SUB-FAMILY B MEMBER 6"/>
    <property type="match status" value="1"/>
</dbReference>
<dbReference type="InterPro" id="IPR027417">
    <property type="entry name" value="P-loop_NTPase"/>
</dbReference>
<dbReference type="GO" id="GO:0016887">
    <property type="term" value="F:ATP hydrolysis activity"/>
    <property type="evidence" value="ECO:0007669"/>
    <property type="project" value="InterPro"/>
</dbReference>